<dbReference type="AlphaFoldDB" id="A0A0R3S177"/>
<reference evidence="3" key="1">
    <citation type="submission" date="2017-02" db="UniProtKB">
        <authorList>
            <consortium name="WormBaseParasite"/>
        </authorList>
    </citation>
    <scope>IDENTIFICATION</scope>
</reference>
<evidence type="ECO:0000313" key="3">
    <source>
        <dbReference type="WBParaSite" id="EEL_0000840901-mRNA-1"/>
    </source>
</evidence>
<dbReference type="STRING" id="1147741.A0A0R3S177"/>
<sequence length="228" mass="26998">MLCQRLLQGRFHLRSNQEEFSSQLQKPFMLSITECIRWTGITIFEIWLHAVGLLIFSVLIVMKTEIYSSLTYWHVFTPLFVVTALNLYFLFIVLIRTVVEEKQCKDPILNRSMIDHLQKYLDDFRHAFSWLRLVMIGIFEALLCYKVNGDLEDGQVAVQSSYGIVFLPIWVLMAALCFQAFRFWKINRNTNCFKEGRMLIKIRHGSIKKDFVDYAWIVYSTMSYVFQD</sequence>
<accession>A0A0R3S177</accession>
<name>A0A0R3S177_9BILA</name>
<evidence type="ECO:0000256" key="1">
    <source>
        <dbReference type="SAM" id="Phobius"/>
    </source>
</evidence>
<proteinExistence type="predicted"/>
<dbReference type="GO" id="GO:0005783">
    <property type="term" value="C:endoplasmic reticulum"/>
    <property type="evidence" value="ECO:0007669"/>
    <property type="project" value="TreeGrafter"/>
</dbReference>
<feature type="transmembrane region" description="Helical" evidence="1">
    <location>
        <begin position="35"/>
        <end position="60"/>
    </location>
</feature>
<feature type="transmembrane region" description="Helical" evidence="1">
    <location>
        <begin position="72"/>
        <end position="95"/>
    </location>
</feature>
<dbReference type="PANTHER" id="PTHR13568">
    <property type="entry name" value="FAM11A, B PROTEIN"/>
    <property type="match status" value="1"/>
</dbReference>
<organism evidence="2 3">
    <name type="scientific">Elaeophora elaphi</name>
    <dbReference type="NCBI Taxonomy" id="1147741"/>
    <lineage>
        <taxon>Eukaryota</taxon>
        <taxon>Metazoa</taxon>
        <taxon>Ecdysozoa</taxon>
        <taxon>Nematoda</taxon>
        <taxon>Chromadorea</taxon>
        <taxon>Rhabditida</taxon>
        <taxon>Spirurina</taxon>
        <taxon>Spiruromorpha</taxon>
        <taxon>Filarioidea</taxon>
        <taxon>Onchocercidae</taxon>
        <taxon>Elaeophora</taxon>
    </lineage>
</organism>
<keyword evidence="1" id="KW-1133">Transmembrane helix</keyword>
<keyword evidence="1" id="KW-0472">Membrane</keyword>
<dbReference type="WBParaSite" id="EEL_0000840901-mRNA-1">
    <property type="protein sequence ID" value="EEL_0000840901-mRNA-1"/>
    <property type="gene ID" value="EEL_0000840901"/>
</dbReference>
<protein>
    <submittedName>
        <fullName evidence="3">Bm5235</fullName>
    </submittedName>
</protein>
<keyword evidence="1" id="KW-0812">Transmembrane</keyword>
<feature type="transmembrane region" description="Helical" evidence="1">
    <location>
        <begin position="129"/>
        <end position="148"/>
    </location>
</feature>
<keyword evidence="2" id="KW-1185">Reference proteome</keyword>
<dbReference type="InterPro" id="IPR019396">
    <property type="entry name" value="TM_Fragile-X-F-assoc"/>
</dbReference>
<dbReference type="GO" id="GO:0006874">
    <property type="term" value="P:intracellular calcium ion homeostasis"/>
    <property type="evidence" value="ECO:0007669"/>
    <property type="project" value="TreeGrafter"/>
</dbReference>
<dbReference type="PANTHER" id="PTHR13568:SF9">
    <property type="entry name" value="TRANSMEMBRANE PROTEIN 203"/>
    <property type="match status" value="1"/>
</dbReference>
<feature type="transmembrane region" description="Helical" evidence="1">
    <location>
        <begin position="160"/>
        <end position="181"/>
    </location>
</feature>
<evidence type="ECO:0000313" key="2">
    <source>
        <dbReference type="Proteomes" id="UP000050640"/>
    </source>
</evidence>
<dbReference type="Proteomes" id="UP000050640">
    <property type="component" value="Unplaced"/>
</dbReference>